<name>A0A0H5QQ92_9EUKA</name>
<keyword evidence="1" id="KW-0175">Coiled coil</keyword>
<feature type="transmembrane region" description="Helical" evidence="2">
    <location>
        <begin position="323"/>
        <end position="340"/>
    </location>
</feature>
<keyword evidence="2" id="KW-0472">Membrane</keyword>
<protein>
    <submittedName>
        <fullName evidence="3">Uncharacterized protein</fullName>
    </submittedName>
</protein>
<reference evidence="3" key="1">
    <citation type="submission" date="2015-04" db="EMBL/GenBank/DDBJ databases">
        <title>The genome sequence of the plant pathogenic Rhizarian Plasmodiophora brassicae reveals insights in its biotrophic life cycle and the origin of chitin synthesis.</title>
        <authorList>
            <person name="Schwelm A."/>
            <person name="Fogelqvist J."/>
            <person name="Knaust A."/>
            <person name="Julke S."/>
            <person name="Lilja T."/>
            <person name="Dhandapani V."/>
            <person name="Bonilla-Rosso G."/>
            <person name="Karlsson M."/>
            <person name="Shevchenko A."/>
            <person name="Choi S.R."/>
            <person name="Kim H.G."/>
            <person name="Park J.Y."/>
            <person name="Lim Y.P."/>
            <person name="Ludwig-Muller J."/>
            <person name="Dixelius C."/>
        </authorList>
    </citation>
    <scope>NUCLEOTIDE SEQUENCE</scope>
    <source>
        <tissue evidence="3">Potato root galls</tissue>
    </source>
</reference>
<feature type="non-terminal residue" evidence="3">
    <location>
        <position position="1"/>
    </location>
</feature>
<proteinExistence type="predicted"/>
<keyword evidence="2" id="KW-1133">Transmembrane helix</keyword>
<keyword evidence="2" id="KW-0812">Transmembrane</keyword>
<evidence type="ECO:0000313" key="3">
    <source>
        <dbReference type="EMBL" id="CRZ03626.1"/>
    </source>
</evidence>
<dbReference type="EMBL" id="HACM01003184">
    <property type="protein sequence ID" value="CRZ03626.1"/>
    <property type="molecule type" value="Transcribed_RNA"/>
</dbReference>
<sequence>LMTILRVPISAVNTIMAPLIDRLSILQKNAEDAADNANAKSMELEETKPAIAMNVQDKAGLKKRRIAKMEEQVMKNSKHKTQGLLRYLVNFAQLLVLYAIFFSYRRVNVTNQAETRAPLPKYFQYGYLGAAVLRRALFNSRELMLTSSDLLLTNNNISSVSTAELRSSIESDILKSDSLRRTITFGGEFDGIHIPGSLNAGPGHFGLEFSNLCNMKEIVTPPDCTTFANGLAKNGRQAVMVEQARLIRLFITDTDHRIAAIRANSTFVPGVATREAFIKRRLRSPILVQALRIDNEFLGRGVRRFAQLVADDEDALSQKRSSLSYALVILVFCINIYGYLG</sequence>
<accession>A0A0H5QQ92</accession>
<feature type="coiled-coil region" evidence="1">
    <location>
        <begin position="20"/>
        <end position="47"/>
    </location>
</feature>
<evidence type="ECO:0000256" key="1">
    <source>
        <dbReference type="SAM" id="Coils"/>
    </source>
</evidence>
<dbReference type="AlphaFoldDB" id="A0A0H5QQ92"/>
<feature type="non-terminal residue" evidence="3">
    <location>
        <position position="341"/>
    </location>
</feature>
<feature type="transmembrane region" description="Helical" evidence="2">
    <location>
        <begin position="84"/>
        <end position="102"/>
    </location>
</feature>
<organism evidence="3">
    <name type="scientific">Spongospora subterranea</name>
    <dbReference type="NCBI Taxonomy" id="70186"/>
    <lineage>
        <taxon>Eukaryota</taxon>
        <taxon>Sar</taxon>
        <taxon>Rhizaria</taxon>
        <taxon>Endomyxa</taxon>
        <taxon>Phytomyxea</taxon>
        <taxon>Plasmodiophorida</taxon>
        <taxon>Plasmodiophoridae</taxon>
        <taxon>Spongospora</taxon>
    </lineage>
</organism>
<evidence type="ECO:0000256" key="2">
    <source>
        <dbReference type="SAM" id="Phobius"/>
    </source>
</evidence>